<evidence type="ECO:0000256" key="1">
    <source>
        <dbReference type="SAM" id="MobiDB-lite"/>
    </source>
</evidence>
<evidence type="ECO:0000313" key="3">
    <source>
        <dbReference type="Proteomes" id="UP001161247"/>
    </source>
</evidence>
<proteinExistence type="predicted"/>
<keyword evidence="3" id="KW-1185">Reference proteome</keyword>
<organism evidence="2 3">
    <name type="scientific">Oldenlandia corymbosa var. corymbosa</name>
    <dbReference type="NCBI Taxonomy" id="529605"/>
    <lineage>
        <taxon>Eukaryota</taxon>
        <taxon>Viridiplantae</taxon>
        <taxon>Streptophyta</taxon>
        <taxon>Embryophyta</taxon>
        <taxon>Tracheophyta</taxon>
        <taxon>Spermatophyta</taxon>
        <taxon>Magnoliopsida</taxon>
        <taxon>eudicotyledons</taxon>
        <taxon>Gunneridae</taxon>
        <taxon>Pentapetalae</taxon>
        <taxon>asterids</taxon>
        <taxon>lamiids</taxon>
        <taxon>Gentianales</taxon>
        <taxon>Rubiaceae</taxon>
        <taxon>Rubioideae</taxon>
        <taxon>Spermacoceae</taxon>
        <taxon>Hedyotis-Oldenlandia complex</taxon>
        <taxon>Oldenlandia</taxon>
    </lineage>
</organism>
<name>A0AAV1CHP5_OLDCO</name>
<gene>
    <name evidence="2" type="ORF">OLC1_LOCUS6030</name>
</gene>
<feature type="region of interest" description="Disordered" evidence="1">
    <location>
        <begin position="256"/>
        <end position="285"/>
    </location>
</feature>
<dbReference type="AlphaFoldDB" id="A0AAV1CHP5"/>
<protein>
    <submittedName>
        <fullName evidence="2">OLC1v1030795C1</fullName>
    </submittedName>
</protein>
<accession>A0AAV1CHP5</accession>
<feature type="region of interest" description="Disordered" evidence="1">
    <location>
        <begin position="90"/>
        <end position="128"/>
    </location>
</feature>
<dbReference type="EMBL" id="OX459119">
    <property type="protein sequence ID" value="CAI9094957.1"/>
    <property type="molecule type" value="Genomic_DNA"/>
</dbReference>
<evidence type="ECO:0000313" key="2">
    <source>
        <dbReference type="EMBL" id="CAI9094957.1"/>
    </source>
</evidence>
<dbReference type="Proteomes" id="UP001161247">
    <property type="component" value="Chromosome 2"/>
</dbReference>
<reference evidence="2" key="1">
    <citation type="submission" date="2023-03" db="EMBL/GenBank/DDBJ databases">
        <authorList>
            <person name="Julca I."/>
        </authorList>
    </citation>
    <scope>NUCLEOTIDE SEQUENCE</scope>
</reference>
<sequence length="285" mass="31401">MATRNLDLKTVQDFASTINSDDRVKAIRTRYDLPVELDVKAPLVMSSSNAGSRLYGDEDPFPIVNSDEEESTTVVAGAKKKRKRLMKVSEKEKKKKADAVASKSTAQGENIVPPTMEKTNAPPGTKKATLPKWRQNQAINHLPWTKGRALSRRKQRSWLPMMLSLGGMAAAIQEVNLVATEYGAHKVAVAGLKRLNGDRPINQVEALCEALVKMGTPENMAMFACDPATVLSKGPSEEEPIPEVPDEYISIELEEEDYEASREDVADTGNWGVQKNVRETSQSHP</sequence>